<dbReference type="AlphaFoldDB" id="A0A7D5ZD51"/>
<organism evidence="1 2">
    <name type="scientific">Chitinibacter fontanus</name>
    <dbReference type="NCBI Taxonomy" id="1737446"/>
    <lineage>
        <taxon>Bacteria</taxon>
        <taxon>Pseudomonadati</taxon>
        <taxon>Pseudomonadota</taxon>
        <taxon>Betaproteobacteria</taxon>
        <taxon>Neisseriales</taxon>
        <taxon>Chitinibacteraceae</taxon>
        <taxon>Chitinibacter</taxon>
    </lineage>
</organism>
<dbReference type="InterPro" id="IPR023393">
    <property type="entry name" value="START-like_dom_sf"/>
</dbReference>
<proteinExistence type="predicted"/>
<dbReference type="Gene3D" id="3.30.530.20">
    <property type="match status" value="1"/>
</dbReference>
<sequence length="156" mass="18213">MKFEHIVQINDLQHPSATILTRNQVWQGLVYRAESPMEFVEHIDEAAVLHRHEQGIHRRIVMGKLEVIDHIYYEHETSVHYDTQPSEMHLGGQLWMKIEEPQEAALFVRFSYETPHPVGADPELDKYLSYLKSAWQEADIDTIKLIRQLAQEGKLG</sequence>
<gene>
    <name evidence="1" type="ORF">HZU75_01480</name>
</gene>
<dbReference type="Pfam" id="PF08982">
    <property type="entry name" value="AtaL"/>
    <property type="match status" value="1"/>
</dbReference>
<dbReference type="SUPFAM" id="SSF55961">
    <property type="entry name" value="Bet v1-like"/>
    <property type="match status" value="1"/>
</dbReference>
<dbReference type="InterPro" id="IPR015075">
    <property type="entry name" value="AtaL"/>
</dbReference>
<dbReference type="Proteomes" id="UP000510822">
    <property type="component" value="Chromosome"/>
</dbReference>
<dbReference type="KEGG" id="cfon:HZU75_01480"/>
<evidence type="ECO:0000313" key="2">
    <source>
        <dbReference type="Proteomes" id="UP000510822"/>
    </source>
</evidence>
<keyword evidence="2" id="KW-1185">Reference proteome</keyword>
<evidence type="ECO:0000313" key="1">
    <source>
        <dbReference type="EMBL" id="QLI80308.1"/>
    </source>
</evidence>
<reference evidence="1 2" key="1">
    <citation type="journal article" date="2016" name="Int. J. Syst. Evol. Microbiol.">
        <title>Chitinibacter fontanus sp. nov., isolated from a spring.</title>
        <authorList>
            <person name="Sheu S.Y."/>
            <person name="Li Y.S."/>
            <person name="Young C.C."/>
            <person name="Chen W.M."/>
        </authorList>
    </citation>
    <scope>NUCLEOTIDE SEQUENCE [LARGE SCALE GENOMIC DNA]</scope>
    <source>
        <strain evidence="1 2">STM-7</strain>
    </source>
</reference>
<dbReference type="RefSeq" id="WP_180307452.1">
    <property type="nucleotide sequence ID" value="NZ_CP058952.1"/>
</dbReference>
<dbReference type="EMBL" id="CP058952">
    <property type="protein sequence ID" value="QLI80308.1"/>
    <property type="molecule type" value="Genomic_DNA"/>
</dbReference>
<name>A0A7D5ZD51_9NEIS</name>
<dbReference type="CDD" id="cd08863">
    <property type="entry name" value="SRPBCC_DUF1857"/>
    <property type="match status" value="1"/>
</dbReference>
<protein>
    <submittedName>
        <fullName evidence="1">DUF1857 family protein</fullName>
    </submittedName>
</protein>
<accession>A0A7D5ZD51</accession>